<sequence length="32" mass="3897">MQYCMCYINYILYKSSFFASVIPRKSIKKLEK</sequence>
<evidence type="ECO:0000313" key="1">
    <source>
        <dbReference type="EMBL" id="ETZ17474.1"/>
    </source>
</evidence>
<organism evidence="1 2">
    <name type="scientific">Borrelia duttonii CR2A</name>
    <dbReference type="NCBI Taxonomy" id="1432657"/>
    <lineage>
        <taxon>Bacteria</taxon>
        <taxon>Pseudomonadati</taxon>
        <taxon>Spirochaetota</taxon>
        <taxon>Spirochaetia</taxon>
        <taxon>Spirochaetales</taxon>
        <taxon>Borreliaceae</taxon>
        <taxon>Borrelia</taxon>
    </lineage>
</organism>
<name>W6TJV4_9SPIR</name>
<proteinExistence type="predicted"/>
<reference evidence="1 2" key="1">
    <citation type="submission" date="2013-12" db="EMBL/GenBank/DDBJ databases">
        <title>Comparative genomics of relapsing fever spirochetes.</title>
        <authorList>
            <person name="Schwan T.G."/>
            <person name="Raffel S.J."/>
            <person name="Porcella S.F."/>
        </authorList>
    </citation>
    <scope>NUCLEOTIDE SEQUENCE [LARGE SCALE GENOMIC DNA]</scope>
    <source>
        <strain evidence="1 2">CR2A</strain>
    </source>
</reference>
<evidence type="ECO:0000313" key="2">
    <source>
        <dbReference type="Proteomes" id="UP000019148"/>
    </source>
</evidence>
<dbReference type="AlphaFoldDB" id="W6TJV4"/>
<protein>
    <submittedName>
        <fullName evidence="1">Uncharacterized protein</fullName>
    </submittedName>
</protein>
<comment type="caution">
    <text evidence="1">The sequence shown here is derived from an EMBL/GenBank/DDBJ whole genome shotgun (WGS) entry which is preliminary data.</text>
</comment>
<dbReference type="Proteomes" id="UP000019148">
    <property type="component" value="Unassembled WGS sequence"/>
</dbReference>
<gene>
    <name evidence="1" type="ORF">BDCR2A_01599</name>
</gene>
<dbReference type="EMBL" id="AZIT01000042">
    <property type="protein sequence ID" value="ETZ17474.1"/>
    <property type="molecule type" value="Genomic_DNA"/>
</dbReference>
<accession>W6TJV4</accession>